<evidence type="ECO:0000256" key="1">
    <source>
        <dbReference type="SAM" id="Phobius"/>
    </source>
</evidence>
<reference evidence="3 4" key="1">
    <citation type="journal article" date="2016" name="Nat. Commun.">
        <title>Thousands of microbial genomes shed light on interconnected biogeochemical processes in an aquifer system.</title>
        <authorList>
            <person name="Anantharaman K."/>
            <person name="Brown C.T."/>
            <person name="Hug L.A."/>
            <person name="Sharon I."/>
            <person name="Castelle C.J."/>
            <person name="Probst A.J."/>
            <person name="Thomas B.C."/>
            <person name="Singh A."/>
            <person name="Wilkins M.J."/>
            <person name="Karaoz U."/>
            <person name="Brodie E.L."/>
            <person name="Williams K.H."/>
            <person name="Hubbard S.S."/>
            <person name="Banfield J.F."/>
        </authorList>
    </citation>
    <scope>NUCLEOTIDE SEQUENCE [LARGE SCALE GENOMIC DNA]</scope>
</reference>
<keyword evidence="1" id="KW-0472">Membrane</keyword>
<keyword evidence="1" id="KW-1133">Transmembrane helix</keyword>
<dbReference type="EMBL" id="MFJF01000015">
    <property type="protein sequence ID" value="OGG06513.1"/>
    <property type="molecule type" value="Genomic_DNA"/>
</dbReference>
<dbReference type="PRINTS" id="PR00412">
    <property type="entry name" value="EPOXHYDRLASE"/>
</dbReference>
<comment type="caution">
    <text evidence="3">The sequence shown here is derived from an EMBL/GenBank/DDBJ whole genome shotgun (WGS) entry which is preliminary data.</text>
</comment>
<dbReference type="SUPFAM" id="SSF53474">
    <property type="entry name" value="alpha/beta-Hydrolases"/>
    <property type="match status" value="1"/>
</dbReference>
<dbReference type="Proteomes" id="UP000177354">
    <property type="component" value="Unassembled WGS sequence"/>
</dbReference>
<dbReference type="InterPro" id="IPR000639">
    <property type="entry name" value="Epox_hydrolase-like"/>
</dbReference>
<dbReference type="InterPro" id="IPR029058">
    <property type="entry name" value="AB_hydrolase_fold"/>
</dbReference>
<accession>A0A1F5Z2D4</accession>
<dbReference type="InterPro" id="IPR050266">
    <property type="entry name" value="AB_hydrolase_sf"/>
</dbReference>
<organism evidence="3 4">
    <name type="scientific">Candidatus Gottesmanbacteria bacterium RIFCSPHIGHO2_01_FULL_40_15</name>
    <dbReference type="NCBI Taxonomy" id="1798376"/>
    <lineage>
        <taxon>Bacteria</taxon>
        <taxon>Candidatus Gottesmaniibacteriota</taxon>
    </lineage>
</organism>
<dbReference type="PANTHER" id="PTHR43798:SF33">
    <property type="entry name" value="HYDROLASE, PUTATIVE (AFU_ORTHOLOGUE AFUA_2G14860)-RELATED"/>
    <property type="match status" value="1"/>
</dbReference>
<feature type="transmembrane region" description="Helical" evidence="1">
    <location>
        <begin position="114"/>
        <end position="136"/>
    </location>
</feature>
<evidence type="ECO:0000259" key="2">
    <source>
        <dbReference type="Pfam" id="PF00561"/>
    </source>
</evidence>
<dbReference type="PANTHER" id="PTHR43798">
    <property type="entry name" value="MONOACYLGLYCEROL LIPASE"/>
    <property type="match status" value="1"/>
</dbReference>
<dbReference type="GO" id="GO:0016020">
    <property type="term" value="C:membrane"/>
    <property type="evidence" value="ECO:0007669"/>
    <property type="project" value="TreeGrafter"/>
</dbReference>
<dbReference type="Gene3D" id="3.40.50.1820">
    <property type="entry name" value="alpha/beta hydrolase"/>
    <property type="match status" value="1"/>
</dbReference>
<protein>
    <recommendedName>
        <fullName evidence="2">AB hydrolase-1 domain-containing protein</fullName>
    </recommendedName>
</protein>
<evidence type="ECO:0000313" key="3">
    <source>
        <dbReference type="EMBL" id="OGG06513.1"/>
    </source>
</evidence>
<feature type="domain" description="AB hydrolase-1" evidence="2">
    <location>
        <begin position="5"/>
        <end position="106"/>
    </location>
</feature>
<evidence type="ECO:0000313" key="4">
    <source>
        <dbReference type="Proteomes" id="UP000177354"/>
    </source>
</evidence>
<dbReference type="AlphaFoldDB" id="A0A1F5Z2D4"/>
<proteinExistence type="predicted"/>
<name>A0A1F5Z2D4_9BACT</name>
<dbReference type="Pfam" id="PF00561">
    <property type="entry name" value="Abhydrolase_1"/>
    <property type="match status" value="1"/>
</dbReference>
<dbReference type="PRINTS" id="PR00111">
    <property type="entry name" value="ABHYDROLASE"/>
</dbReference>
<sequence length="243" mass="27920">MNKPYILILHGWNLSGKRFTPLVKFLNRMNFRAFSPDLPGFGRTQKPKKFYMLDDYCRFVNSFLDLKKIDSVVLVGHSFGGRIAIKMAARYPQKIKAVILTGTPGLLPVKKVKVLFFLGLAKAGRLIFLLPFLSVLKKIFQKLLYRLSGAADYYHTDQRMRLTFQNIVREDLRGYLTEIGKPVFLLWGGRDRIVSPKIAVEMKNLVKGSELQIVDTQGHDFPYINPQIFSKKIAQFLKKIHAV</sequence>
<gene>
    <name evidence="3" type="ORF">A2777_06045</name>
</gene>
<keyword evidence="1" id="KW-0812">Transmembrane</keyword>
<dbReference type="GO" id="GO:0003824">
    <property type="term" value="F:catalytic activity"/>
    <property type="evidence" value="ECO:0007669"/>
    <property type="project" value="InterPro"/>
</dbReference>
<dbReference type="InterPro" id="IPR000073">
    <property type="entry name" value="AB_hydrolase_1"/>
</dbReference>